<dbReference type="PANTHER" id="PTHR23155:SF1152">
    <property type="entry name" value="AAA+ ATPASE DOMAIN-CONTAINING PROTEIN"/>
    <property type="match status" value="1"/>
</dbReference>
<keyword evidence="10" id="KW-0067">ATP-binding</keyword>
<dbReference type="Gene3D" id="1.10.8.430">
    <property type="entry name" value="Helical domain of apoptotic protease-activating factors"/>
    <property type="match status" value="1"/>
</dbReference>
<dbReference type="InterPro" id="IPR036388">
    <property type="entry name" value="WH-like_DNA-bd_sf"/>
</dbReference>
<evidence type="ECO:0000256" key="4">
    <source>
        <dbReference type="ARBA" id="ARBA00022490"/>
    </source>
</evidence>
<dbReference type="Gene3D" id="3.40.50.300">
    <property type="entry name" value="P-loop containing nucleotide triphosphate hydrolases"/>
    <property type="match status" value="1"/>
</dbReference>
<reference evidence="14" key="1">
    <citation type="submission" date="2023-03" db="EMBL/GenBank/DDBJ databases">
        <authorList>
            <person name="Julca I."/>
        </authorList>
    </citation>
    <scope>NUCLEOTIDE SEQUENCE</scope>
</reference>
<evidence type="ECO:0000259" key="12">
    <source>
        <dbReference type="Pfam" id="PF00931"/>
    </source>
</evidence>
<dbReference type="InterPro" id="IPR042197">
    <property type="entry name" value="Apaf_helical"/>
</dbReference>
<accession>A0AAV1CN33</accession>
<evidence type="ECO:0000259" key="13">
    <source>
        <dbReference type="Pfam" id="PF23559"/>
    </source>
</evidence>
<comment type="subcellular location">
    <subcellularLocation>
        <location evidence="2">Cytoplasm</location>
    </subcellularLocation>
</comment>
<keyword evidence="6" id="KW-0381">Hypersensitive response</keyword>
<dbReference type="FunFam" id="1.10.10.10:FF:000322">
    <property type="entry name" value="Probable disease resistance protein At1g63360"/>
    <property type="match status" value="1"/>
</dbReference>
<dbReference type="PRINTS" id="PR00364">
    <property type="entry name" value="DISEASERSIST"/>
</dbReference>
<keyword evidence="5" id="KW-0433">Leucine-rich repeat</keyword>
<feature type="domain" description="NB-ARC" evidence="12">
    <location>
        <begin position="324"/>
        <end position="507"/>
    </location>
</feature>
<dbReference type="EMBL" id="OX459119">
    <property type="protein sequence ID" value="CAI9096114.1"/>
    <property type="molecule type" value="Genomic_DNA"/>
</dbReference>
<dbReference type="SUPFAM" id="SSF52540">
    <property type="entry name" value="P-loop containing nucleoside triphosphate hydrolases"/>
    <property type="match status" value="1"/>
</dbReference>
<comment type="function">
    <text evidence="1">Confers resistance to late blight (Phytophthora infestans) races carrying the avirulence gene Avr1. Resistance proteins guard the plant against pathogens that contain an appropriate avirulence protein via an indirect interaction with this avirulence protein. That triggers a defense system including the hypersensitive response, which restricts the pathogen growth.</text>
</comment>
<evidence type="ECO:0000256" key="3">
    <source>
        <dbReference type="ARBA" id="ARBA00008894"/>
    </source>
</evidence>
<evidence type="ECO:0000256" key="7">
    <source>
        <dbReference type="ARBA" id="ARBA00022737"/>
    </source>
</evidence>
<dbReference type="Gene3D" id="3.80.10.10">
    <property type="entry name" value="Ribonuclease Inhibitor"/>
    <property type="match status" value="1"/>
</dbReference>
<evidence type="ECO:0000313" key="14">
    <source>
        <dbReference type="EMBL" id="CAI9096114.1"/>
    </source>
</evidence>
<organism evidence="14 15">
    <name type="scientific">Oldenlandia corymbosa var. corymbosa</name>
    <dbReference type="NCBI Taxonomy" id="529605"/>
    <lineage>
        <taxon>Eukaryota</taxon>
        <taxon>Viridiplantae</taxon>
        <taxon>Streptophyta</taxon>
        <taxon>Embryophyta</taxon>
        <taxon>Tracheophyta</taxon>
        <taxon>Spermatophyta</taxon>
        <taxon>Magnoliopsida</taxon>
        <taxon>eudicotyledons</taxon>
        <taxon>Gunneridae</taxon>
        <taxon>Pentapetalae</taxon>
        <taxon>asterids</taxon>
        <taxon>lamiids</taxon>
        <taxon>Gentianales</taxon>
        <taxon>Rubiaceae</taxon>
        <taxon>Rubioideae</taxon>
        <taxon>Spermacoceae</taxon>
        <taxon>Hedyotis-Oldenlandia complex</taxon>
        <taxon>Oldenlandia</taxon>
    </lineage>
</organism>
<keyword evidence="15" id="KW-1185">Reference proteome</keyword>
<evidence type="ECO:0000313" key="15">
    <source>
        <dbReference type="Proteomes" id="UP001161247"/>
    </source>
</evidence>
<sequence>MAYAAVVYLRQLLEEEFIQFLCRVLEFEESKVKDFHLRVDNVLNKLNSVQYISPSHLAELQNYFLLLAPTIVDVDLIDEAALFDRVLLYDRTVLDRIPQLMFRLDDINSRLENFVDSRKFRLQIVSSHSSVILAQQSLMVFANNLLSLNKEYQQVVSLLLQVAEEAISLLNSLGILLLKVERSTVYHPAGNQIRHLSGEAGDQIEDCLTGYPFSWKKIDVLALRQVKQIMGYLKEIIDQFDSHTRKDQHQLNELRSKSRSSFMSQLHHHGLLHQRKNFFCIRAECEEDPREVSDYMLSLENVTQVRGSAESSQKLEQIVIGLDDDIARVVDELTGPSPTLSMVTIAGMGGIGKTTLAKKVFHHPSIVYHFHFIAWVNSISSPDQALSHLLQSIASVRNGIPGQISDEDSESSPDGIHDQSREDKGQILWRSLRKRKYLIVVDDLWSFHAWNDIEIYFPDDSLGSRILLTSRFMEFPTFIPRNHLHCMELLNEDKSWEMLQYLVFGANQVYPGELTSIGALIAKKCRGLRLAIVVIAGILLSIPRSCVHWESVLKSINTTESGSVEKCLNILALSYNCLPLHLRACFLFMGSFPANCEIDVQKLINLWIADGLMEARPSKPPEKVAEDCLEDLIRRCLVVVGQRSFDGKIKTCFIHELLRQLCLRESSKESFMQVFPGEAVDQGLEERRHLIFTSINHAADVHLLPPLCHPRSFILHTPGFDISQDVLMFKLSCFKWLRVLDIYFLPLDVFPTGILDLVNLRYLALSISYMLDASISRLWKLQTLVVYGPWIPRVVKYSPTLLFDYWKMRWLRHISVRVPSCFGHIDLPERSRGGYPVSSNLQTLSTVTFSSCTQEAFLLLINLKNLGIYETREDYENGTCLRCFQNLHSLAELETLKCSFFKAREAARSLNPDVLPASLKKLTLIRSYLSWDKMCLLAKLPRLETLKLKDYAFMGEVWEATEVIFGGLKYLLVDKTDLAEWEAEGTDHFPCLKRLVLRSCKSLCEIPFDSFTVLEKIDLHNCSRSAENLAKQFQEQYGFPEVTATSTKRAVEKGGQSYEFEY</sequence>
<gene>
    <name evidence="14" type="ORF">OLC1_LOCUS6942</name>
</gene>
<dbReference type="Proteomes" id="UP001161247">
    <property type="component" value="Chromosome 2"/>
</dbReference>
<evidence type="ECO:0000256" key="2">
    <source>
        <dbReference type="ARBA" id="ARBA00004496"/>
    </source>
</evidence>
<proteinExistence type="inferred from homology"/>
<dbReference type="GO" id="GO:0043531">
    <property type="term" value="F:ADP binding"/>
    <property type="evidence" value="ECO:0007669"/>
    <property type="project" value="InterPro"/>
</dbReference>
<dbReference type="PANTHER" id="PTHR23155">
    <property type="entry name" value="DISEASE RESISTANCE PROTEIN RP"/>
    <property type="match status" value="1"/>
</dbReference>
<dbReference type="GO" id="GO:0009626">
    <property type="term" value="P:plant-type hypersensitive response"/>
    <property type="evidence" value="ECO:0007669"/>
    <property type="project" value="UniProtKB-KW"/>
</dbReference>
<evidence type="ECO:0000256" key="6">
    <source>
        <dbReference type="ARBA" id="ARBA00022667"/>
    </source>
</evidence>
<keyword evidence="4" id="KW-0963">Cytoplasm</keyword>
<dbReference type="GO" id="GO:0005524">
    <property type="term" value="F:ATP binding"/>
    <property type="evidence" value="ECO:0007669"/>
    <property type="project" value="UniProtKB-KW"/>
</dbReference>
<feature type="domain" description="Disease resistance protein winged helix" evidence="13">
    <location>
        <begin position="592"/>
        <end position="661"/>
    </location>
</feature>
<dbReference type="InterPro" id="IPR032675">
    <property type="entry name" value="LRR_dom_sf"/>
</dbReference>
<dbReference type="Gene3D" id="1.10.10.10">
    <property type="entry name" value="Winged helix-like DNA-binding domain superfamily/Winged helix DNA-binding domain"/>
    <property type="match status" value="1"/>
</dbReference>
<comment type="similarity">
    <text evidence="3">Belongs to the disease resistance NB-LRR family.</text>
</comment>
<evidence type="ECO:0000256" key="8">
    <source>
        <dbReference type="ARBA" id="ARBA00022741"/>
    </source>
</evidence>
<keyword evidence="9" id="KW-0611">Plant defense</keyword>
<feature type="region of interest" description="Disordered" evidence="11">
    <location>
        <begin position="401"/>
        <end position="422"/>
    </location>
</feature>
<dbReference type="Pfam" id="PF23559">
    <property type="entry name" value="WHD_DRP"/>
    <property type="match status" value="1"/>
</dbReference>
<keyword evidence="8" id="KW-0547">Nucleotide-binding</keyword>
<evidence type="ECO:0000256" key="1">
    <source>
        <dbReference type="ARBA" id="ARBA00002074"/>
    </source>
</evidence>
<evidence type="ECO:0000256" key="9">
    <source>
        <dbReference type="ARBA" id="ARBA00022821"/>
    </source>
</evidence>
<evidence type="ECO:0000256" key="5">
    <source>
        <dbReference type="ARBA" id="ARBA00022614"/>
    </source>
</evidence>
<dbReference type="Pfam" id="PF00931">
    <property type="entry name" value="NB-ARC"/>
    <property type="match status" value="1"/>
</dbReference>
<dbReference type="InterPro" id="IPR044974">
    <property type="entry name" value="Disease_R_plants"/>
</dbReference>
<evidence type="ECO:0000256" key="11">
    <source>
        <dbReference type="SAM" id="MobiDB-lite"/>
    </source>
</evidence>
<evidence type="ECO:0000256" key="10">
    <source>
        <dbReference type="ARBA" id="ARBA00022840"/>
    </source>
</evidence>
<dbReference type="InterPro" id="IPR058922">
    <property type="entry name" value="WHD_DRP"/>
</dbReference>
<name>A0AAV1CN33_OLDCO</name>
<dbReference type="InterPro" id="IPR002182">
    <property type="entry name" value="NB-ARC"/>
</dbReference>
<dbReference type="GO" id="GO:0005737">
    <property type="term" value="C:cytoplasm"/>
    <property type="evidence" value="ECO:0007669"/>
    <property type="project" value="UniProtKB-SubCell"/>
</dbReference>
<dbReference type="AlphaFoldDB" id="A0AAV1CN33"/>
<protein>
    <submittedName>
        <fullName evidence="14">OLC1v1032193C2</fullName>
    </submittedName>
</protein>
<keyword evidence="7" id="KW-0677">Repeat</keyword>
<dbReference type="SUPFAM" id="SSF52058">
    <property type="entry name" value="L domain-like"/>
    <property type="match status" value="1"/>
</dbReference>
<dbReference type="InterPro" id="IPR027417">
    <property type="entry name" value="P-loop_NTPase"/>
</dbReference>